<reference evidence="1" key="1">
    <citation type="journal article" date="2021" name="G3 (Bethesda)">
        <title>Genome and transcriptome analysis of the beet armyworm Spodoptera exigua reveals targets for pest control. .</title>
        <authorList>
            <person name="Simon S."/>
            <person name="Breeschoten T."/>
            <person name="Jansen H.J."/>
            <person name="Dirks R.P."/>
            <person name="Schranz M.E."/>
            <person name="Ros V.I.D."/>
        </authorList>
    </citation>
    <scope>NUCLEOTIDE SEQUENCE</scope>
    <source>
        <strain evidence="1">TB_SE_WUR_2020</strain>
    </source>
</reference>
<dbReference type="AlphaFoldDB" id="A0A922MZA1"/>
<gene>
    <name evidence="1" type="ORF">HF086_011402</name>
</gene>
<protein>
    <submittedName>
        <fullName evidence="1">Uncharacterized protein</fullName>
    </submittedName>
</protein>
<accession>A0A922MZA1</accession>
<proteinExistence type="predicted"/>
<organism evidence="1 2">
    <name type="scientific">Spodoptera exigua</name>
    <name type="common">Beet armyworm</name>
    <name type="synonym">Noctua fulgens</name>
    <dbReference type="NCBI Taxonomy" id="7107"/>
    <lineage>
        <taxon>Eukaryota</taxon>
        <taxon>Metazoa</taxon>
        <taxon>Ecdysozoa</taxon>
        <taxon>Arthropoda</taxon>
        <taxon>Hexapoda</taxon>
        <taxon>Insecta</taxon>
        <taxon>Pterygota</taxon>
        <taxon>Neoptera</taxon>
        <taxon>Endopterygota</taxon>
        <taxon>Lepidoptera</taxon>
        <taxon>Glossata</taxon>
        <taxon>Ditrysia</taxon>
        <taxon>Noctuoidea</taxon>
        <taxon>Noctuidae</taxon>
        <taxon>Amphipyrinae</taxon>
        <taxon>Spodoptera</taxon>
    </lineage>
</organism>
<evidence type="ECO:0000313" key="1">
    <source>
        <dbReference type="EMBL" id="KAH9645940.1"/>
    </source>
</evidence>
<evidence type="ECO:0000313" key="2">
    <source>
        <dbReference type="Proteomes" id="UP000814243"/>
    </source>
</evidence>
<sequence>MYPPYHKVKAAKLLCYPSEINVSETHAEVKLQSLMDHTILRLCKVQEEVLKTIKDLRNLDIIVKWGCDGAEQNRYKQKFSESHSSDESLFSISMVPIQMYAMNEQSSKQIVWQNPSTSSTKYCRPKKFVFAKETPNLIVTEVDKIKEQATSLIPTKIIVNDMEVLVKSTLIFCMIDGKICNAVSSCTSTQTCYICGAKPSEMNNEELILEKTVRSEFLSLGMSPLHSYIRLFECILHISYCLDIKTWQARGAESKTKLAEKKKYLQEKFRSELGLLVDMPKQKTGNTNDGNTARKFYQNAEKSAEITGVNIELIKRFHVILETINSGYYIHYRPKVWKHT</sequence>
<comment type="caution">
    <text evidence="1">The sequence shown here is derived from an EMBL/GenBank/DDBJ whole genome shotgun (WGS) entry which is preliminary data.</text>
</comment>
<dbReference type="EMBL" id="JACEFF010000005">
    <property type="protein sequence ID" value="KAH9645940.1"/>
    <property type="molecule type" value="Genomic_DNA"/>
</dbReference>
<name>A0A922MZA1_SPOEX</name>
<dbReference type="Proteomes" id="UP000814243">
    <property type="component" value="Unassembled WGS sequence"/>
</dbReference>